<organism evidence="1 2">
    <name type="scientific">Trichothecium roseum</name>
    <dbReference type="NCBI Taxonomy" id="47278"/>
    <lineage>
        <taxon>Eukaryota</taxon>
        <taxon>Fungi</taxon>
        <taxon>Dikarya</taxon>
        <taxon>Ascomycota</taxon>
        <taxon>Pezizomycotina</taxon>
        <taxon>Sordariomycetes</taxon>
        <taxon>Hypocreomycetidae</taxon>
        <taxon>Hypocreales</taxon>
        <taxon>Hypocreales incertae sedis</taxon>
        <taxon>Trichothecium</taxon>
    </lineage>
</organism>
<dbReference type="Proteomes" id="UP001163324">
    <property type="component" value="Chromosome 5"/>
</dbReference>
<reference evidence="1" key="1">
    <citation type="submission" date="2022-10" db="EMBL/GenBank/DDBJ databases">
        <title>Complete Genome of Trichothecium roseum strain YXFP-22015, a Plant Pathogen Isolated from Citrus.</title>
        <authorList>
            <person name="Wang Y."/>
            <person name="Zhu L."/>
        </authorList>
    </citation>
    <scope>NUCLEOTIDE SEQUENCE</scope>
    <source>
        <strain evidence="1">YXFP-22015</strain>
    </source>
</reference>
<dbReference type="EMBL" id="CM047944">
    <property type="protein sequence ID" value="KAI9899716.1"/>
    <property type="molecule type" value="Genomic_DNA"/>
</dbReference>
<comment type="caution">
    <text evidence="1">The sequence shown here is derived from an EMBL/GenBank/DDBJ whole genome shotgun (WGS) entry which is preliminary data.</text>
</comment>
<gene>
    <name evidence="1" type="ORF">N3K66_006177</name>
</gene>
<accession>A0ACC0V0A7</accession>
<evidence type="ECO:0000313" key="1">
    <source>
        <dbReference type="EMBL" id="KAI9899716.1"/>
    </source>
</evidence>
<protein>
    <submittedName>
        <fullName evidence="1">Uncharacterized protein</fullName>
    </submittedName>
</protein>
<proteinExistence type="predicted"/>
<evidence type="ECO:0000313" key="2">
    <source>
        <dbReference type="Proteomes" id="UP001163324"/>
    </source>
</evidence>
<sequence length="445" mass="48812">MSSEPQRTGSQRHRRNQSSITKSRPRSSTKGPLDADDDPLSSPAPSSTLSPKPQSTTFRRPPSQRSSIASPQLGEPRAKDFSFLLRPEIYHPLTALNVPQAFRSSARQPDASAPLEDLLSRGHFRAAAIAAVQELTGSGPSGQAVDPRDSARIFHLLYVRLVCLTLVDATSLAAQEVKALEDLNSTRTYVDERTGEHLVPWELRVLNVRLQALGFGDSRRAVMSYHELAREARDRISKAATARDDDDDGNHSSASKELWKTRLQDLGIKVAGALVEMNDVSGAAHHLATLKSRDGADGKLALAKSLMWLRLGDVDAARACAAECAEDDAAADKIIFALCDMGDREYEAALEKWTALREDMEDDEMVGVNAAVCLIYLGRLQEGRDILESLVDAGMSSHTLLFNLSTVYELCTEKHRSMKVKLSERVADMGESQAGWEKTNSDFKL</sequence>
<keyword evidence="2" id="KW-1185">Reference proteome</keyword>
<name>A0ACC0V0A7_9HYPO</name>